<gene>
    <name evidence="2" type="ORF">PQO05_26165</name>
</gene>
<proteinExistence type="predicted"/>
<keyword evidence="3" id="KW-1185">Reference proteome</keyword>
<dbReference type="RefSeq" id="WP_273630465.1">
    <property type="nucleotide sequence ID" value="NZ_CP117167.1"/>
</dbReference>
<dbReference type="Gene3D" id="2.60.40.10">
    <property type="entry name" value="Immunoglobulins"/>
    <property type="match status" value="1"/>
</dbReference>
<dbReference type="Pfam" id="PF13585">
    <property type="entry name" value="CHU_C"/>
    <property type="match status" value="1"/>
</dbReference>
<dbReference type="InterPro" id="IPR026341">
    <property type="entry name" value="T9SS_type_B"/>
</dbReference>
<evidence type="ECO:0000256" key="1">
    <source>
        <dbReference type="SAM" id="SignalP"/>
    </source>
</evidence>
<dbReference type="Proteomes" id="UP001216139">
    <property type="component" value="Chromosome"/>
</dbReference>
<keyword evidence="1" id="KW-0732">Signal</keyword>
<accession>A0ABY7T6T9</accession>
<sequence length="682" mass="72906">MRQFASFLLIAAGLLSVRIANAQQCTGTLGGPVFSETFGHGTLYESGPQPQQLVTELTYFNATCGGGTGGVPNHPINGYYTLGSFLSETCNNGTWQVVNSDHTGDPHGYMMIITAKEYPPTLFTEKVSGDLLCPGTTYYMGAFIMNLLRGDLPGSQDATKPDVTFNVWNEDKTLLLGTGTTGPISADPGTGIWTPVSALFISPTDGKGVLIELVNNVVGEKVFHIALDDITIRPCGPTIKTGFGTINGPATENICEATNVNYILASQASGYSNPSYKWQYRNATYGDWQDVTTPGSNTANLPVNIINAAVGIYQYRVGVLGGATTNESCRIYSDPLTINVFPNPVIELDAVTGGCLGYPVQLSANVTTLYPPGLSLPDDPTFEWTGPNGFTSTDSSPFISYNGDPSINGTYTLKVTKNGCSNFAHTTVSVVLPAVINSTSVNNVNVCEGDATQLSVDASNATHYKWVPSTGLDHDDVANPIASPKETTIYEVTVSNDGCADVAPYTNITVNVLKKPQADAGQETRIFAGQNAKLNGTAQGDDVHYFWTPANYLSDPSSLTPIATPPQDITYTLHVASNTTCGESTSSVFVRVYQLLGIPNTFTPNGDGVNDKWEIKNISTYPNALVSIYNRNGQQVFQSRGYATAWDGTYNGSPLPTGTYYYVIDLQDGDLPKSSGWVLIVR</sequence>
<reference evidence="2 3" key="1">
    <citation type="submission" date="2023-02" db="EMBL/GenBank/DDBJ databases">
        <title>Genome sequence of Mucilaginibacter jinjuensis strain KACC 16571.</title>
        <authorList>
            <person name="Kim S."/>
            <person name="Heo J."/>
            <person name="Kwon S.-W."/>
        </authorList>
    </citation>
    <scope>NUCLEOTIDE SEQUENCE [LARGE SCALE GENOMIC DNA]</scope>
    <source>
        <strain evidence="2 3">KACC 16571</strain>
    </source>
</reference>
<evidence type="ECO:0000313" key="2">
    <source>
        <dbReference type="EMBL" id="WCT12215.1"/>
    </source>
</evidence>
<dbReference type="NCBIfam" id="TIGR04131">
    <property type="entry name" value="Bac_Flav_CTERM"/>
    <property type="match status" value="1"/>
</dbReference>
<dbReference type="EMBL" id="CP117167">
    <property type="protein sequence ID" value="WCT12215.1"/>
    <property type="molecule type" value="Genomic_DNA"/>
</dbReference>
<dbReference type="InterPro" id="IPR013783">
    <property type="entry name" value="Ig-like_fold"/>
</dbReference>
<protein>
    <submittedName>
        <fullName evidence="2">Gliding motility-associated C-terminal domain-containing protein</fullName>
    </submittedName>
</protein>
<feature type="signal peptide" evidence="1">
    <location>
        <begin position="1"/>
        <end position="22"/>
    </location>
</feature>
<name>A0ABY7T6T9_9SPHI</name>
<feature type="chain" id="PRO_5047391308" evidence="1">
    <location>
        <begin position="23"/>
        <end position="682"/>
    </location>
</feature>
<evidence type="ECO:0000313" key="3">
    <source>
        <dbReference type="Proteomes" id="UP001216139"/>
    </source>
</evidence>
<organism evidence="2 3">
    <name type="scientific">Mucilaginibacter jinjuensis</name>
    <dbReference type="NCBI Taxonomy" id="1176721"/>
    <lineage>
        <taxon>Bacteria</taxon>
        <taxon>Pseudomonadati</taxon>
        <taxon>Bacteroidota</taxon>
        <taxon>Sphingobacteriia</taxon>
        <taxon>Sphingobacteriales</taxon>
        <taxon>Sphingobacteriaceae</taxon>
        <taxon>Mucilaginibacter</taxon>
    </lineage>
</organism>